<evidence type="ECO:0000256" key="2">
    <source>
        <dbReference type="ARBA" id="ARBA00022603"/>
    </source>
</evidence>
<evidence type="ECO:0000313" key="8">
    <source>
        <dbReference type="Proteomes" id="UP000184394"/>
    </source>
</evidence>
<dbReference type="InterPro" id="IPR002941">
    <property type="entry name" value="DNA_methylase_N4/N6"/>
</dbReference>
<dbReference type="InterPro" id="IPR002052">
    <property type="entry name" value="DNA_methylase_N6_adenine_CS"/>
</dbReference>
<feature type="domain" description="DNA methylase N-4/N-6" evidence="6">
    <location>
        <begin position="106"/>
        <end position="408"/>
    </location>
</feature>
<keyword evidence="5" id="KW-0680">Restriction system</keyword>
<dbReference type="InterPro" id="IPR002295">
    <property type="entry name" value="N4/N6-MTase_EcoPI_Mod-like"/>
</dbReference>
<dbReference type="AlphaFoldDB" id="A0A1M7HSJ1"/>
<dbReference type="GO" id="GO:0008170">
    <property type="term" value="F:N-methyltransferase activity"/>
    <property type="evidence" value="ECO:0007669"/>
    <property type="project" value="InterPro"/>
</dbReference>
<keyword evidence="3 7" id="KW-0808">Transferase</keyword>
<evidence type="ECO:0000256" key="1">
    <source>
        <dbReference type="ARBA" id="ARBA00006594"/>
    </source>
</evidence>
<dbReference type="EMBL" id="FRCT01000003">
    <property type="protein sequence ID" value="SHM31303.1"/>
    <property type="molecule type" value="Genomic_DNA"/>
</dbReference>
<dbReference type="PRINTS" id="PR00506">
    <property type="entry name" value="D21N6MTFRASE"/>
</dbReference>
<sequence length="609" mass="70326">MANLSQERREKMLAFLETLKEQHSDDESLIALGEIERELKAKKYGLVWEEHEEEVDVKMRTHIPVFTADDSKEINADTTTERYNFLLEGDNLHSLQLLEKTHRGQIDVIYIDPPYNTGANDFVYDDEYVDTIDGFRHSKWISFMARRLQIAQKLLSNHGVIFISIDDNEMAQLKLLCDDIFGMSNFVGMILWKKKTNGNNMGWLPPVHDYILCYAKNIEQIYDMGFEVTEEELLAKYSNPDNDPRGPWTTTDLSANHVGPSFPITNPKTGQVFNPPAGRYWVFNEQEVLRRIEDGRIIFGKSGDARPVQRVFAKERGVSKRKAESWWDKTGMNSDATQELKDVFNQAKVFTHPKPVQLIKDLIRISCDKNDSIILDFFAGSGTTAQAVLELNQQDGGNRKFILCTNNENNICETLTYQRIRTIATGVRRDGSTYSREKANKVILLERKLKVTDLGKQSLQDEITQIREDNNGKYSKIQTEIKDATLFIYGIKKSGPAEVIPTNLMYFRTDFVDKESDELSDELLAHIREMIQLEHGIKIDDRKYVVILTEEEMDEFEENIADYPDLKAVFINSDIFLSAKQQKMLNDVDSYIIPDYYFDFELREAGEIW</sequence>
<dbReference type="PIRSF" id="PIRSF015855">
    <property type="entry name" value="TypeIII_Mtase_mKpnI"/>
    <property type="match status" value="1"/>
</dbReference>
<dbReference type="PROSITE" id="PS00092">
    <property type="entry name" value="N6_MTASE"/>
    <property type="match status" value="1"/>
</dbReference>
<evidence type="ECO:0000313" key="7">
    <source>
        <dbReference type="EMBL" id="SHM31303.1"/>
    </source>
</evidence>
<evidence type="ECO:0000259" key="6">
    <source>
        <dbReference type="Pfam" id="PF01555"/>
    </source>
</evidence>
<comment type="similarity">
    <text evidence="1">Belongs to the N(4)/N(6)-methyltransferase family.</text>
</comment>
<evidence type="ECO:0000256" key="3">
    <source>
        <dbReference type="ARBA" id="ARBA00022679"/>
    </source>
</evidence>
<dbReference type="Pfam" id="PF01555">
    <property type="entry name" value="N6_N4_Mtase"/>
    <property type="match status" value="1"/>
</dbReference>
<reference evidence="7 8" key="1">
    <citation type="submission" date="2016-11" db="EMBL/GenBank/DDBJ databases">
        <authorList>
            <person name="Jaros S."/>
            <person name="Januszkiewicz K."/>
            <person name="Wedrychowicz H."/>
        </authorList>
    </citation>
    <scope>NUCLEOTIDE SEQUENCE [LARGE SCALE GENOMIC DNA]</scope>
    <source>
        <strain evidence="7 8">Y1</strain>
    </source>
</reference>
<gene>
    <name evidence="7" type="ORF">SAMN04487860_10362</name>
</gene>
<dbReference type="GO" id="GO:0009307">
    <property type="term" value="P:DNA restriction-modification system"/>
    <property type="evidence" value="ECO:0007669"/>
    <property type="project" value="UniProtKB-KW"/>
</dbReference>
<dbReference type="OrthoDB" id="9800801at2"/>
<evidence type="ECO:0000256" key="4">
    <source>
        <dbReference type="ARBA" id="ARBA00022691"/>
    </source>
</evidence>
<name>A0A1M7HSJ1_RUMFL</name>
<dbReference type="InterPro" id="IPR029063">
    <property type="entry name" value="SAM-dependent_MTases_sf"/>
</dbReference>
<keyword evidence="4" id="KW-0949">S-adenosyl-L-methionine</keyword>
<dbReference type="Proteomes" id="UP000184394">
    <property type="component" value="Unassembled WGS sequence"/>
</dbReference>
<dbReference type="RefSeq" id="WP_072949093.1">
    <property type="nucleotide sequence ID" value="NZ_FRCT01000003.1"/>
</dbReference>
<accession>A0A1M7HSJ1</accession>
<dbReference type="GO" id="GO:0003677">
    <property type="term" value="F:DNA binding"/>
    <property type="evidence" value="ECO:0007669"/>
    <property type="project" value="InterPro"/>
</dbReference>
<organism evidence="7 8">
    <name type="scientific">Ruminococcus flavefaciens</name>
    <dbReference type="NCBI Taxonomy" id="1265"/>
    <lineage>
        <taxon>Bacteria</taxon>
        <taxon>Bacillati</taxon>
        <taxon>Bacillota</taxon>
        <taxon>Clostridia</taxon>
        <taxon>Eubacteriales</taxon>
        <taxon>Oscillospiraceae</taxon>
        <taxon>Ruminococcus</taxon>
    </lineage>
</organism>
<proteinExistence type="inferred from homology"/>
<dbReference type="Gene3D" id="3.40.50.150">
    <property type="entry name" value="Vaccinia Virus protein VP39"/>
    <property type="match status" value="1"/>
</dbReference>
<evidence type="ECO:0000256" key="5">
    <source>
        <dbReference type="ARBA" id="ARBA00022747"/>
    </source>
</evidence>
<dbReference type="SUPFAM" id="SSF53335">
    <property type="entry name" value="S-adenosyl-L-methionine-dependent methyltransferases"/>
    <property type="match status" value="1"/>
</dbReference>
<protein>
    <submittedName>
        <fullName evidence="7">Adenine-specific DNA-methyltransferase</fullName>
    </submittedName>
</protein>
<dbReference type="GO" id="GO:0032259">
    <property type="term" value="P:methylation"/>
    <property type="evidence" value="ECO:0007669"/>
    <property type="project" value="UniProtKB-KW"/>
</dbReference>
<keyword evidence="2 7" id="KW-0489">Methyltransferase</keyword>